<geneLocation type="plasmid" evidence="1 2">
    <name>unnamed2</name>
</geneLocation>
<keyword evidence="1" id="KW-0614">Plasmid</keyword>
<dbReference type="Proteomes" id="UP000251166">
    <property type="component" value="Plasmid unnamed2"/>
</dbReference>
<organism evidence="1 2">
    <name type="scientific">Rhizobium leguminosarum</name>
    <dbReference type="NCBI Taxonomy" id="384"/>
    <lineage>
        <taxon>Bacteria</taxon>
        <taxon>Pseudomonadati</taxon>
        <taxon>Pseudomonadota</taxon>
        <taxon>Alphaproteobacteria</taxon>
        <taxon>Hyphomicrobiales</taxon>
        <taxon>Rhizobiaceae</taxon>
        <taxon>Rhizobium/Agrobacterium group</taxon>
        <taxon>Rhizobium</taxon>
    </lineage>
</organism>
<evidence type="ECO:0000313" key="2">
    <source>
        <dbReference type="Proteomes" id="UP000251166"/>
    </source>
</evidence>
<dbReference type="AlphaFoldDB" id="A0A2Z4YUP1"/>
<sequence length="79" mass="8881">MTPYLTRQKHAEERLGTALQQMNDAIRDVHKSGIDVDISTVTMHTPRGPMVQVDLKTYRAYGASPVLRLVEDKCGEIAR</sequence>
<gene>
    <name evidence="1" type="ORF">DLJ82_7588</name>
</gene>
<evidence type="ECO:0000313" key="1">
    <source>
        <dbReference type="EMBL" id="AXA43833.1"/>
    </source>
</evidence>
<dbReference type="EMBL" id="CP030762">
    <property type="protein sequence ID" value="AXA43833.1"/>
    <property type="molecule type" value="Genomic_DNA"/>
</dbReference>
<proteinExistence type="predicted"/>
<protein>
    <submittedName>
        <fullName evidence="1">Uncharacterized protein</fullName>
    </submittedName>
</protein>
<dbReference type="RefSeq" id="WP_063474952.1">
    <property type="nucleotide sequence ID" value="NZ_CP030762.1"/>
</dbReference>
<accession>A0A2Z4YUP1</accession>
<name>A0A2Z4YUP1_RHILE</name>
<reference evidence="1 2" key="1">
    <citation type="submission" date="2018-07" db="EMBL/GenBank/DDBJ databases">
        <title>Rhizobium leguminosarum strain:ATCC 14479 Genome sequencing and assembly.</title>
        <authorList>
            <person name="Chakraborty R."/>
        </authorList>
    </citation>
    <scope>NUCLEOTIDE SEQUENCE [LARGE SCALE GENOMIC DNA]</scope>
    <source>
        <strain evidence="1 2">ATCC 14479</strain>
        <plasmid evidence="2">Plasmid unnamed2</plasmid>
    </source>
</reference>